<dbReference type="AlphaFoldDB" id="A0A8X7N4C8"/>
<feature type="region of interest" description="Disordered" evidence="1">
    <location>
        <begin position="81"/>
        <end position="123"/>
    </location>
</feature>
<sequence length="477" mass="51742">MSGRQDTVTPSGDPATPRPLLDMNDPALQALIRSTADLAGASCAERVEKSVNARLDSHIKHIDDRLDGFDARLVALEVKPAGDTSVSSSDAPVTVGMSTVPSSTGTATAPSPARSRPVTDSAKDGWNAMSAQEQSAWRAHHAGVATRPPAHTVVPVSTAPGDSGSAQFSKPLYCEPETLPKFDGNPAKLELWITSIRDKVRKNRDPRWEPAVVVAIPDALTDTAARWHAALDDSQVDSHQSVTDIFKAMRKAFPVNRAQIRSAAHDRRWQPRTESAMLYAYDKQSLLRSAYDQSTSSTREAIEIAEIVDGLVDTFQPMIRLPQGCSEMDTLIQELCQWEPVWRSIHKTPLVAATSDTTSVSVKPSVSTGKSVRTEVSAPTVKVAVDSRPSQPPVTGAAARGRYDPARVVEATGDQPRQYRRENGNIMRLNRPCARCGEQHFDFEHAFIKEGAQSFPIIADSDYDVEGDSSVAGSHFA</sequence>
<feature type="compositionally biased region" description="Polar residues" evidence="1">
    <location>
        <begin position="1"/>
        <end position="10"/>
    </location>
</feature>
<gene>
    <name evidence="2" type="ORF">A4X09_0g6862</name>
</gene>
<evidence type="ECO:0000313" key="3">
    <source>
        <dbReference type="Proteomes" id="UP000078113"/>
    </source>
</evidence>
<organism evidence="2 3">
    <name type="scientific">Tilletia walkeri</name>
    <dbReference type="NCBI Taxonomy" id="117179"/>
    <lineage>
        <taxon>Eukaryota</taxon>
        <taxon>Fungi</taxon>
        <taxon>Dikarya</taxon>
        <taxon>Basidiomycota</taxon>
        <taxon>Ustilaginomycotina</taxon>
        <taxon>Exobasidiomycetes</taxon>
        <taxon>Tilletiales</taxon>
        <taxon>Tilletiaceae</taxon>
        <taxon>Tilletia</taxon>
    </lineage>
</organism>
<feature type="region of interest" description="Disordered" evidence="1">
    <location>
        <begin position="1"/>
        <end position="24"/>
    </location>
</feature>
<name>A0A8X7N4C8_9BASI</name>
<reference evidence="2" key="1">
    <citation type="submission" date="2016-04" db="EMBL/GenBank/DDBJ databases">
        <authorList>
            <person name="Nguyen H.D."/>
            <person name="Samba Siva P."/>
            <person name="Cullis J."/>
            <person name="Levesque C.A."/>
            <person name="Hambleton S."/>
        </authorList>
    </citation>
    <scope>NUCLEOTIDE SEQUENCE</scope>
    <source>
        <strain evidence="2">DAOMC 236422</strain>
    </source>
</reference>
<reference evidence="2" key="2">
    <citation type="journal article" date="2019" name="IMA Fungus">
        <title>Genome sequencing and comparison of five Tilletia species to identify candidate genes for the detection of regulated species infecting wheat.</title>
        <authorList>
            <person name="Nguyen H.D.T."/>
            <person name="Sultana T."/>
            <person name="Kesanakurti P."/>
            <person name="Hambleton S."/>
        </authorList>
    </citation>
    <scope>NUCLEOTIDE SEQUENCE</scope>
    <source>
        <strain evidence="2">DAOMC 236422</strain>
    </source>
</reference>
<keyword evidence="3" id="KW-1185">Reference proteome</keyword>
<feature type="compositionally biased region" description="Polar residues" evidence="1">
    <location>
        <begin position="84"/>
        <end position="109"/>
    </location>
</feature>
<evidence type="ECO:0000313" key="2">
    <source>
        <dbReference type="EMBL" id="KAE8264770.1"/>
    </source>
</evidence>
<dbReference type="EMBL" id="LWDG02000503">
    <property type="protein sequence ID" value="KAE8264770.1"/>
    <property type="molecule type" value="Genomic_DNA"/>
</dbReference>
<dbReference type="Proteomes" id="UP000078113">
    <property type="component" value="Unassembled WGS sequence"/>
</dbReference>
<accession>A0A8X7N4C8</accession>
<proteinExistence type="predicted"/>
<protein>
    <submittedName>
        <fullName evidence="2">Uncharacterized protein</fullName>
    </submittedName>
</protein>
<evidence type="ECO:0000256" key="1">
    <source>
        <dbReference type="SAM" id="MobiDB-lite"/>
    </source>
</evidence>
<comment type="caution">
    <text evidence="2">The sequence shown here is derived from an EMBL/GenBank/DDBJ whole genome shotgun (WGS) entry which is preliminary data.</text>
</comment>